<organism evidence="7 8">
    <name type="scientific">Sphingomonas faeni</name>
    <dbReference type="NCBI Taxonomy" id="185950"/>
    <lineage>
        <taxon>Bacteria</taxon>
        <taxon>Pseudomonadati</taxon>
        <taxon>Pseudomonadota</taxon>
        <taxon>Alphaproteobacteria</taxon>
        <taxon>Sphingomonadales</taxon>
        <taxon>Sphingomonadaceae</taxon>
        <taxon>Sphingomonas</taxon>
    </lineage>
</organism>
<feature type="transmembrane region" description="Helical" evidence="6">
    <location>
        <begin position="153"/>
        <end position="174"/>
    </location>
</feature>
<dbReference type="EMBL" id="QAYE01000010">
    <property type="protein sequence ID" value="PTW44332.1"/>
    <property type="molecule type" value="Genomic_DNA"/>
</dbReference>
<keyword evidence="4 6" id="KW-1133">Transmembrane helix</keyword>
<evidence type="ECO:0000313" key="8">
    <source>
        <dbReference type="Proteomes" id="UP000244013"/>
    </source>
</evidence>
<evidence type="ECO:0000313" key="7">
    <source>
        <dbReference type="EMBL" id="PTW44332.1"/>
    </source>
</evidence>
<dbReference type="Pfam" id="PF13520">
    <property type="entry name" value="AA_permease_2"/>
    <property type="match status" value="1"/>
</dbReference>
<dbReference type="GO" id="GO:0022857">
    <property type="term" value="F:transmembrane transporter activity"/>
    <property type="evidence" value="ECO:0007669"/>
    <property type="project" value="InterPro"/>
</dbReference>
<feature type="transmembrane region" description="Helical" evidence="6">
    <location>
        <begin position="239"/>
        <end position="261"/>
    </location>
</feature>
<dbReference type="Proteomes" id="UP000244013">
    <property type="component" value="Unassembled WGS sequence"/>
</dbReference>
<comment type="subcellular location">
    <subcellularLocation>
        <location evidence="1">Cell membrane</location>
        <topology evidence="1">Multi-pass membrane protein</topology>
    </subcellularLocation>
</comment>
<keyword evidence="3 6" id="KW-0812">Transmembrane</keyword>
<dbReference type="PIRSF" id="PIRSF006060">
    <property type="entry name" value="AA_transporter"/>
    <property type="match status" value="1"/>
</dbReference>
<evidence type="ECO:0000256" key="5">
    <source>
        <dbReference type="ARBA" id="ARBA00023136"/>
    </source>
</evidence>
<dbReference type="GO" id="GO:0005886">
    <property type="term" value="C:plasma membrane"/>
    <property type="evidence" value="ECO:0007669"/>
    <property type="project" value="UniProtKB-SubCell"/>
</dbReference>
<keyword evidence="5 6" id="KW-0472">Membrane</keyword>
<feature type="transmembrane region" description="Helical" evidence="6">
    <location>
        <begin position="194"/>
        <end position="218"/>
    </location>
</feature>
<comment type="caution">
    <text evidence="7">The sequence shown here is derived from an EMBL/GenBank/DDBJ whole genome shotgun (WGS) entry which is preliminary data.</text>
</comment>
<protein>
    <submittedName>
        <fullName evidence="7">Amino acid/polyamine/organocation transporter (APC superfamily)</fullName>
    </submittedName>
</protein>
<dbReference type="PANTHER" id="PTHR42770">
    <property type="entry name" value="AMINO ACID TRANSPORTER-RELATED"/>
    <property type="match status" value="1"/>
</dbReference>
<dbReference type="OrthoDB" id="9762947at2"/>
<feature type="transmembrane region" description="Helical" evidence="6">
    <location>
        <begin position="428"/>
        <end position="447"/>
    </location>
</feature>
<reference evidence="7 8" key="1">
    <citation type="submission" date="2018-04" db="EMBL/GenBank/DDBJ databases">
        <title>Genomic Encyclopedia of Type Strains, Phase III (KMG-III): the genomes of soil and plant-associated and newly described type strains.</title>
        <authorList>
            <person name="Whitman W."/>
        </authorList>
    </citation>
    <scope>NUCLEOTIDE SEQUENCE [LARGE SCALE GENOMIC DNA]</scope>
    <source>
        <strain evidence="7 8">MA-olki</strain>
    </source>
</reference>
<dbReference type="GeneID" id="91007426"/>
<evidence type="ECO:0000256" key="2">
    <source>
        <dbReference type="ARBA" id="ARBA00022475"/>
    </source>
</evidence>
<keyword evidence="2" id="KW-1003">Cell membrane</keyword>
<dbReference type="AlphaFoldDB" id="A0A2T5TYK5"/>
<dbReference type="InterPro" id="IPR002293">
    <property type="entry name" value="AA/rel_permease1"/>
</dbReference>
<gene>
    <name evidence="7" type="ORF">C8J25_11012</name>
</gene>
<feature type="transmembrane region" description="Helical" evidence="6">
    <location>
        <begin position="83"/>
        <end position="103"/>
    </location>
</feature>
<evidence type="ECO:0000256" key="1">
    <source>
        <dbReference type="ARBA" id="ARBA00004651"/>
    </source>
</evidence>
<feature type="transmembrane region" description="Helical" evidence="6">
    <location>
        <begin position="123"/>
        <end position="146"/>
    </location>
</feature>
<feature type="transmembrane region" description="Helical" evidence="6">
    <location>
        <begin position="289"/>
        <end position="314"/>
    </location>
</feature>
<feature type="transmembrane region" description="Helical" evidence="6">
    <location>
        <begin position="365"/>
        <end position="385"/>
    </location>
</feature>
<feature type="transmembrane region" description="Helical" evidence="6">
    <location>
        <begin position="397"/>
        <end position="416"/>
    </location>
</feature>
<evidence type="ECO:0000256" key="4">
    <source>
        <dbReference type="ARBA" id="ARBA00022989"/>
    </source>
</evidence>
<dbReference type="PANTHER" id="PTHR42770:SF7">
    <property type="entry name" value="MEMBRANE PROTEIN"/>
    <property type="match status" value="1"/>
</dbReference>
<feature type="transmembrane region" description="Helical" evidence="6">
    <location>
        <begin position="50"/>
        <end position="71"/>
    </location>
</feature>
<evidence type="ECO:0000256" key="3">
    <source>
        <dbReference type="ARBA" id="ARBA00022692"/>
    </source>
</evidence>
<proteinExistence type="predicted"/>
<name>A0A2T5TYK5_9SPHN</name>
<feature type="transmembrane region" description="Helical" evidence="6">
    <location>
        <begin position="338"/>
        <end position="359"/>
    </location>
</feature>
<dbReference type="InterPro" id="IPR050367">
    <property type="entry name" value="APC_superfamily"/>
</dbReference>
<dbReference type="RefSeq" id="WP_107955591.1">
    <property type="nucleotide sequence ID" value="NZ_QAYE01000010.1"/>
</dbReference>
<accession>A0A2T5TYK5</accession>
<sequence>MRDDQMTPAPSLVRSLGVTGVLFLTLSVATPASSVFVIVPGMLQVAGTGAVWATLIAGLVCVATAFVYAELSSAWPVAGGEYVAVAHTLGPMAGFVMLGVNVFNNLLFPPVAGLGVSAVLGTLVPGLPQIPVAIAVVAGSTLVAILQIKVNAWLTGLFLLVEMLAIVAVVWLGFADTVRPIGDLLFHPVMPQGAALVPASAASIGLATSIAIFALNGYGAAVYFGEEMLDAPRLIARAIMASLALTLLFEGIPIVAVLVGAPDLHATLTASDPFGLLVALRSGSAMADWISIGVVVAIVNAVIACILACARFFYGTARDGSWGRPLDRWMTQVHPKFGSPWVGTLLVGGFGIVACFLPLQLLLVLSGTGLVAIYAGICVAAMVGRRTGKTAHAPYQMPLYPLAPVVTLLALGYVSWTSWLDLEEGRPGLIMTAAQILLSIAYYWFVLRRRGAWNVQIPTLATERDA</sequence>
<dbReference type="Gene3D" id="1.20.1740.10">
    <property type="entry name" value="Amino acid/polyamine transporter I"/>
    <property type="match status" value="1"/>
</dbReference>
<evidence type="ECO:0000256" key="6">
    <source>
        <dbReference type="SAM" id="Phobius"/>
    </source>
</evidence>